<keyword evidence="2" id="KW-1003">Cell membrane</keyword>
<accession>A0A7W7YG52</accession>
<evidence type="ECO:0000256" key="2">
    <source>
        <dbReference type="ARBA" id="ARBA00022475"/>
    </source>
</evidence>
<dbReference type="EMBL" id="JACHIG010000018">
    <property type="protein sequence ID" value="MBB5035533.1"/>
    <property type="molecule type" value="Genomic_DNA"/>
</dbReference>
<evidence type="ECO:0000256" key="3">
    <source>
        <dbReference type="ARBA" id="ARBA00022692"/>
    </source>
</evidence>
<evidence type="ECO:0000256" key="5">
    <source>
        <dbReference type="ARBA" id="ARBA00023136"/>
    </source>
</evidence>
<keyword evidence="4 7" id="KW-1133">Transmembrane helix</keyword>
<dbReference type="Proteomes" id="UP000590740">
    <property type="component" value="Unassembled WGS sequence"/>
</dbReference>
<evidence type="ECO:0000313" key="9">
    <source>
        <dbReference type="EMBL" id="MBB5035533.1"/>
    </source>
</evidence>
<dbReference type="Pfam" id="PF01618">
    <property type="entry name" value="MotA_ExbB"/>
    <property type="match status" value="1"/>
</dbReference>
<keyword evidence="6" id="KW-0653">Protein transport</keyword>
<dbReference type="GO" id="GO:0015031">
    <property type="term" value="P:protein transport"/>
    <property type="evidence" value="ECO:0007669"/>
    <property type="project" value="UniProtKB-KW"/>
</dbReference>
<name>A0A7W7YG52_9BACT</name>
<sequence length="138" mass="15215">MNPTPPSTSISGAFIARLGAWLQLAQLVGFVGTVTGMRKAFKALGSPSQGDTAELSRAIGDVLAASFTGIALSLVGILLILIAITVCRYRAVWMYWFLCIYGTLIFFSYFMPFGLFFFIYALLKKEEFLRPNQSLPEL</sequence>
<evidence type="ECO:0000256" key="6">
    <source>
        <dbReference type="RuleBase" id="RU004057"/>
    </source>
</evidence>
<proteinExistence type="inferred from homology"/>
<keyword evidence="5 7" id="KW-0472">Membrane</keyword>
<keyword evidence="3 7" id="KW-0812">Transmembrane</keyword>
<evidence type="ECO:0000256" key="1">
    <source>
        <dbReference type="ARBA" id="ARBA00004651"/>
    </source>
</evidence>
<feature type="transmembrane region" description="Helical" evidence="7">
    <location>
        <begin position="20"/>
        <end position="41"/>
    </location>
</feature>
<gene>
    <name evidence="9" type="ORF">HNQ65_005144</name>
</gene>
<feature type="transmembrane region" description="Helical" evidence="7">
    <location>
        <begin position="92"/>
        <end position="123"/>
    </location>
</feature>
<reference evidence="9 10" key="1">
    <citation type="submission" date="2020-08" db="EMBL/GenBank/DDBJ databases">
        <title>Genomic Encyclopedia of Type Strains, Phase IV (KMG-IV): sequencing the most valuable type-strain genomes for metagenomic binning, comparative biology and taxonomic classification.</title>
        <authorList>
            <person name="Goeker M."/>
        </authorList>
    </citation>
    <scope>NUCLEOTIDE SEQUENCE [LARGE SCALE GENOMIC DNA]</scope>
    <source>
        <strain evidence="9 10">DSM 12252</strain>
    </source>
</reference>
<dbReference type="RefSeq" id="WP_184344429.1">
    <property type="nucleotide sequence ID" value="NZ_JACHIG010000018.1"/>
</dbReference>
<evidence type="ECO:0000313" key="10">
    <source>
        <dbReference type="Proteomes" id="UP000590740"/>
    </source>
</evidence>
<comment type="subcellular location">
    <subcellularLocation>
        <location evidence="1">Cell membrane</location>
        <topology evidence="1">Multi-pass membrane protein</topology>
    </subcellularLocation>
    <subcellularLocation>
        <location evidence="6">Membrane</location>
        <topology evidence="6">Multi-pass membrane protein</topology>
    </subcellularLocation>
</comment>
<dbReference type="GO" id="GO:0005886">
    <property type="term" value="C:plasma membrane"/>
    <property type="evidence" value="ECO:0007669"/>
    <property type="project" value="UniProtKB-SubCell"/>
</dbReference>
<evidence type="ECO:0000259" key="8">
    <source>
        <dbReference type="Pfam" id="PF01618"/>
    </source>
</evidence>
<comment type="similarity">
    <text evidence="6">Belongs to the exbB/tolQ family.</text>
</comment>
<dbReference type="AlphaFoldDB" id="A0A7W7YG52"/>
<dbReference type="InterPro" id="IPR002898">
    <property type="entry name" value="MotA_ExbB_proton_chnl"/>
</dbReference>
<organism evidence="9 10">
    <name type="scientific">Prosthecobacter vanneervenii</name>
    <dbReference type="NCBI Taxonomy" id="48466"/>
    <lineage>
        <taxon>Bacteria</taxon>
        <taxon>Pseudomonadati</taxon>
        <taxon>Verrucomicrobiota</taxon>
        <taxon>Verrucomicrobiia</taxon>
        <taxon>Verrucomicrobiales</taxon>
        <taxon>Verrucomicrobiaceae</taxon>
        <taxon>Prosthecobacter</taxon>
    </lineage>
</organism>
<keyword evidence="6" id="KW-0813">Transport</keyword>
<keyword evidence="10" id="KW-1185">Reference proteome</keyword>
<evidence type="ECO:0000256" key="7">
    <source>
        <dbReference type="SAM" id="Phobius"/>
    </source>
</evidence>
<protein>
    <submittedName>
        <fullName evidence="9">Drug/metabolite transporter (DMT)-like permease</fullName>
    </submittedName>
</protein>
<evidence type="ECO:0000256" key="4">
    <source>
        <dbReference type="ARBA" id="ARBA00022989"/>
    </source>
</evidence>
<feature type="domain" description="MotA/TolQ/ExbB proton channel" evidence="8">
    <location>
        <begin position="18"/>
        <end position="78"/>
    </location>
</feature>
<comment type="caution">
    <text evidence="9">The sequence shown here is derived from an EMBL/GenBank/DDBJ whole genome shotgun (WGS) entry which is preliminary data.</text>
</comment>
<feature type="transmembrane region" description="Helical" evidence="7">
    <location>
        <begin position="62"/>
        <end position="86"/>
    </location>
</feature>